<evidence type="ECO:0008006" key="4">
    <source>
        <dbReference type="Google" id="ProtNLM"/>
    </source>
</evidence>
<dbReference type="InterPro" id="IPR015422">
    <property type="entry name" value="PyrdxlP-dep_Trfase_small"/>
</dbReference>
<gene>
    <name evidence="3" type="ORF">LCGC14_2832640</name>
</gene>
<feature type="non-terminal residue" evidence="3">
    <location>
        <position position="32"/>
    </location>
</feature>
<dbReference type="Pfam" id="PF01053">
    <property type="entry name" value="Cys_Met_Meta_PP"/>
    <property type="match status" value="1"/>
</dbReference>
<evidence type="ECO:0000313" key="3">
    <source>
        <dbReference type="EMBL" id="KKK79525.1"/>
    </source>
</evidence>
<dbReference type="AlphaFoldDB" id="A0A0F8Z0D9"/>
<dbReference type="GO" id="GO:0019346">
    <property type="term" value="P:transsulfuration"/>
    <property type="evidence" value="ECO:0007669"/>
    <property type="project" value="InterPro"/>
</dbReference>
<dbReference type="SUPFAM" id="SSF53383">
    <property type="entry name" value="PLP-dependent transferases"/>
    <property type="match status" value="1"/>
</dbReference>
<evidence type="ECO:0000256" key="1">
    <source>
        <dbReference type="ARBA" id="ARBA00001933"/>
    </source>
</evidence>
<keyword evidence="2" id="KW-0663">Pyridoxal phosphate</keyword>
<evidence type="ECO:0000256" key="2">
    <source>
        <dbReference type="ARBA" id="ARBA00022898"/>
    </source>
</evidence>
<reference evidence="3" key="1">
    <citation type="journal article" date="2015" name="Nature">
        <title>Complex archaea that bridge the gap between prokaryotes and eukaryotes.</title>
        <authorList>
            <person name="Spang A."/>
            <person name="Saw J.H."/>
            <person name="Jorgensen S.L."/>
            <person name="Zaremba-Niedzwiedzka K."/>
            <person name="Martijn J."/>
            <person name="Lind A.E."/>
            <person name="van Eijk R."/>
            <person name="Schleper C."/>
            <person name="Guy L."/>
            <person name="Ettema T.J."/>
        </authorList>
    </citation>
    <scope>NUCLEOTIDE SEQUENCE</scope>
</reference>
<dbReference type="GO" id="GO:0030170">
    <property type="term" value="F:pyridoxal phosphate binding"/>
    <property type="evidence" value="ECO:0007669"/>
    <property type="project" value="InterPro"/>
</dbReference>
<protein>
    <recommendedName>
        <fullName evidence="4">Cys/Met metabolism, pyridoxal phosphate-dependent enzyme</fullName>
    </recommendedName>
</protein>
<comment type="caution">
    <text evidence="3">The sequence shown here is derived from an EMBL/GenBank/DDBJ whole genome shotgun (WGS) entry which is preliminary data.</text>
</comment>
<accession>A0A0F8Z0D9</accession>
<comment type="cofactor">
    <cofactor evidence="1">
        <name>pyridoxal 5'-phosphate</name>
        <dbReference type="ChEBI" id="CHEBI:597326"/>
    </cofactor>
</comment>
<dbReference type="InterPro" id="IPR000277">
    <property type="entry name" value="Cys/Met-Metab_PyrdxlP-dep_enz"/>
</dbReference>
<sequence>MTHAAVEPQVRHANGISDGLVRLSVGLENVED</sequence>
<name>A0A0F8Z0D9_9ZZZZ</name>
<dbReference type="EMBL" id="LAZR01053987">
    <property type="protein sequence ID" value="KKK79525.1"/>
    <property type="molecule type" value="Genomic_DNA"/>
</dbReference>
<proteinExistence type="predicted"/>
<organism evidence="3">
    <name type="scientific">marine sediment metagenome</name>
    <dbReference type="NCBI Taxonomy" id="412755"/>
    <lineage>
        <taxon>unclassified sequences</taxon>
        <taxon>metagenomes</taxon>
        <taxon>ecological metagenomes</taxon>
    </lineage>
</organism>
<dbReference type="InterPro" id="IPR015424">
    <property type="entry name" value="PyrdxlP-dep_Trfase"/>
</dbReference>
<dbReference type="Gene3D" id="3.90.1150.10">
    <property type="entry name" value="Aspartate Aminotransferase, domain 1"/>
    <property type="match status" value="1"/>
</dbReference>